<dbReference type="RefSeq" id="WP_379089407.1">
    <property type="nucleotide sequence ID" value="NZ_JBHTJO010000001.1"/>
</dbReference>
<dbReference type="Proteomes" id="UP001597102">
    <property type="component" value="Unassembled WGS sequence"/>
</dbReference>
<evidence type="ECO:0000256" key="3">
    <source>
        <dbReference type="ARBA" id="ARBA00011989"/>
    </source>
</evidence>
<comment type="cofactor">
    <cofactor evidence="1">
        <name>NADP(+)</name>
        <dbReference type="ChEBI" id="CHEBI:58349"/>
    </cofactor>
</comment>
<organism evidence="6 7">
    <name type="scientific">Methyloligella solikamskensis</name>
    <dbReference type="NCBI Taxonomy" id="1177756"/>
    <lineage>
        <taxon>Bacteria</taxon>
        <taxon>Pseudomonadati</taxon>
        <taxon>Pseudomonadota</taxon>
        <taxon>Alphaproteobacteria</taxon>
        <taxon>Hyphomicrobiales</taxon>
        <taxon>Hyphomicrobiaceae</taxon>
        <taxon>Methyloligella</taxon>
    </lineage>
</organism>
<protein>
    <recommendedName>
        <fullName evidence="3">GDP-mannose 4,6-dehydratase</fullName>
        <ecNumber evidence="3">4.2.1.47</ecNumber>
    </recommendedName>
</protein>
<dbReference type="SUPFAM" id="SSF51735">
    <property type="entry name" value="NAD(P)-binding Rossmann-fold domains"/>
    <property type="match status" value="1"/>
</dbReference>
<evidence type="ECO:0000313" key="6">
    <source>
        <dbReference type="EMBL" id="MFD0987434.1"/>
    </source>
</evidence>
<dbReference type="PANTHER" id="PTHR43715">
    <property type="entry name" value="GDP-MANNOSE 4,6-DEHYDRATASE"/>
    <property type="match status" value="1"/>
</dbReference>
<comment type="caution">
    <text evidence="6">The sequence shown here is derived from an EMBL/GenBank/DDBJ whole genome shotgun (WGS) entry which is preliminary data.</text>
</comment>
<dbReference type="Gene3D" id="3.90.25.10">
    <property type="entry name" value="UDP-galactose 4-epimerase, domain 1"/>
    <property type="match status" value="1"/>
</dbReference>
<dbReference type="Gene3D" id="3.40.50.720">
    <property type="entry name" value="NAD(P)-binding Rossmann-like Domain"/>
    <property type="match status" value="1"/>
</dbReference>
<name>A0ABW3JBG5_9HYPH</name>
<dbReference type="InterPro" id="IPR016040">
    <property type="entry name" value="NAD(P)-bd_dom"/>
</dbReference>
<dbReference type="EC" id="4.2.1.47" evidence="3"/>
<comment type="similarity">
    <text evidence="2">Belongs to the NAD(P)-dependent epimerase/dehydratase family. GDP-mannose 4,6-dehydratase subfamily.</text>
</comment>
<dbReference type="GO" id="GO:0008446">
    <property type="term" value="F:GDP-mannose 4,6-dehydratase activity"/>
    <property type="evidence" value="ECO:0007669"/>
    <property type="project" value="UniProtKB-EC"/>
</dbReference>
<proteinExistence type="inferred from homology"/>
<keyword evidence="7" id="KW-1185">Reference proteome</keyword>
<evidence type="ECO:0000259" key="5">
    <source>
        <dbReference type="Pfam" id="PF16363"/>
    </source>
</evidence>
<evidence type="ECO:0000313" key="7">
    <source>
        <dbReference type="Proteomes" id="UP001597102"/>
    </source>
</evidence>
<reference evidence="7" key="1">
    <citation type="journal article" date="2019" name="Int. J. Syst. Evol. Microbiol.">
        <title>The Global Catalogue of Microorganisms (GCM) 10K type strain sequencing project: providing services to taxonomists for standard genome sequencing and annotation.</title>
        <authorList>
            <consortium name="The Broad Institute Genomics Platform"/>
            <consortium name="The Broad Institute Genome Sequencing Center for Infectious Disease"/>
            <person name="Wu L."/>
            <person name="Ma J."/>
        </authorList>
    </citation>
    <scope>NUCLEOTIDE SEQUENCE [LARGE SCALE GENOMIC DNA]</scope>
    <source>
        <strain evidence="7">CCUG 61697</strain>
    </source>
</reference>
<dbReference type="InterPro" id="IPR006368">
    <property type="entry name" value="GDP_Man_deHydtase"/>
</dbReference>
<dbReference type="InterPro" id="IPR036291">
    <property type="entry name" value="NAD(P)-bd_dom_sf"/>
</dbReference>
<gene>
    <name evidence="6" type="ORF">ACFQ2F_10040</name>
</gene>
<evidence type="ECO:0000256" key="2">
    <source>
        <dbReference type="ARBA" id="ARBA00009263"/>
    </source>
</evidence>
<keyword evidence="4 6" id="KW-0456">Lyase</keyword>
<feature type="domain" description="NAD(P)-binding" evidence="5">
    <location>
        <begin position="16"/>
        <end position="287"/>
    </location>
</feature>
<dbReference type="PANTHER" id="PTHR43715:SF1">
    <property type="entry name" value="GDP-MANNOSE 4,6 DEHYDRATASE"/>
    <property type="match status" value="1"/>
</dbReference>
<dbReference type="Pfam" id="PF16363">
    <property type="entry name" value="GDP_Man_Dehyd"/>
    <property type="match status" value="1"/>
</dbReference>
<evidence type="ECO:0000256" key="1">
    <source>
        <dbReference type="ARBA" id="ARBA00001937"/>
    </source>
</evidence>
<dbReference type="EMBL" id="JBHTJO010000001">
    <property type="protein sequence ID" value="MFD0987434.1"/>
    <property type="molecule type" value="Genomic_DNA"/>
</dbReference>
<sequence>MASNLADPSRSRGRALIIGVNGQDGSYMAEHLLGDGWDVVGIARQAQARHVHSSPRFRYFHLDLNTDREALAGLLRETKPDRIHHVAAVHGAAGFVYEDHWQAALDVNVGSVHTCLEFIRNESPETRLLYASSLKVFGAKPPPIIHEGLPRFSTCLYSITKNAAEELIDYYRTHHGVRATVLYLLNHESPRRPAHFFLPRVTGLLANALAKTRGKPLSADKTPDLSPLYGLDFTCDWGSSAEYMALGAALLEADENQDYVMATGRSWTGLEFTSALFDLAGLDWREHVEVMSEPDGSLEPSYRADIGRMVEVLGAGPKQSALDVAKWILAETYGLPL</sequence>
<accession>A0ABW3JBG5</accession>
<evidence type="ECO:0000256" key="4">
    <source>
        <dbReference type="ARBA" id="ARBA00023239"/>
    </source>
</evidence>